<dbReference type="InterPro" id="IPR011009">
    <property type="entry name" value="Kinase-like_dom_sf"/>
</dbReference>
<evidence type="ECO:0000259" key="11">
    <source>
        <dbReference type="PROSITE" id="PS50011"/>
    </source>
</evidence>
<evidence type="ECO:0000256" key="3">
    <source>
        <dbReference type="ARBA" id="ARBA00022574"/>
    </source>
</evidence>
<dbReference type="Pfam" id="PF22956">
    <property type="entry name" value="VPS15-like_hel"/>
    <property type="match status" value="1"/>
</dbReference>
<gene>
    <name evidence="12" type="ORF">CANTADRAFT_87792</name>
</gene>
<keyword evidence="5" id="KW-0677">Repeat</keyword>
<dbReference type="RefSeq" id="XP_020066953.1">
    <property type="nucleotide sequence ID" value="XM_020211383.1"/>
</dbReference>
<dbReference type="SUPFAM" id="SSF50978">
    <property type="entry name" value="WD40 repeat-like"/>
    <property type="match status" value="1"/>
</dbReference>
<evidence type="ECO:0000256" key="8">
    <source>
        <dbReference type="ARBA" id="ARBA00022840"/>
    </source>
</evidence>
<dbReference type="PROSITE" id="PS50011">
    <property type="entry name" value="PROTEIN_KINASE_DOM"/>
    <property type="match status" value="1"/>
</dbReference>
<dbReference type="Gene3D" id="1.10.510.10">
    <property type="entry name" value="Transferase(Phosphotransferase) domain 1"/>
    <property type="match status" value="1"/>
</dbReference>
<dbReference type="GO" id="GO:0016236">
    <property type="term" value="P:macroautophagy"/>
    <property type="evidence" value="ECO:0007669"/>
    <property type="project" value="InterPro"/>
</dbReference>
<dbReference type="SUPFAM" id="SSF48371">
    <property type="entry name" value="ARM repeat"/>
    <property type="match status" value="1"/>
</dbReference>
<evidence type="ECO:0000256" key="2">
    <source>
        <dbReference type="ARBA" id="ARBA00022527"/>
    </source>
</evidence>
<evidence type="ECO:0000256" key="7">
    <source>
        <dbReference type="ARBA" id="ARBA00022777"/>
    </source>
</evidence>
<dbReference type="SUPFAM" id="SSF56112">
    <property type="entry name" value="Protein kinase-like (PK-like)"/>
    <property type="match status" value="1"/>
</dbReference>
<organism evidence="12 13">
    <name type="scientific">Suhomyces tanzawaensis NRRL Y-17324</name>
    <dbReference type="NCBI Taxonomy" id="984487"/>
    <lineage>
        <taxon>Eukaryota</taxon>
        <taxon>Fungi</taxon>
        <taxon>Dikarya</taxon>
        <taxon>Ascomycota</taxon>
        <taxon>Saccharomycotina</taxon>
        <taxon>Pichiomycetes</taxon>
        <taxon>Debaryomycetaceae</taxon>
        <taxon>Suhomyces</taxon>
    </lineage>
</organism>
<dbReference type="GeneID" id="30985519"/>
<evidence type="ECO:0000256" key="4">
    <source>
        <dbReference type="ARBA" id="ARBA00022679"/>
    </source>
</evidence>
<dbReference type="InterPro" id="IPR001680">
    <property type="entry name" value="WD40_rpt"/>
</dbReference>
<dbReference type="PANTHER" id="PTHR17583">
    <property type="entry name" value="PHOSPHOINOSITIDE 3-KINASE REGULATORY SUBUNIT 4"/>
    <property type="match status" value="1"/>
</dbReference>
<dbReference type="Gene3D" id="1.25.10.10">
    <property type="entry name" value="Leucine-rich Repeat Variant"/>
    <property type="match status" value="1"/>
</dbReference>
<dbReference type="GO" id="GO:0004674">
    <property type="term" value="F:protein serine/threonine kinase activity"/>
    <property type="evidence" value="ECO:0007669"/>
    <property type="project" value="UniProtKB-KW"/>
</dbReference>
<dbReference type="InterPro" id="IPR000719">
    <property type="entry name" value="Prot_kinase_dom"/>
</dbReference>
<dbReference type="InterPro" id="IPR021133">
    <property type="entry name" value="HEAT_type_2"/>
</dbReference>
<dbReference type="Proteomes" id="UP000094285">
    <property type="component" value="Unassembled WGS sequence"/>
</dbReference>
<dbReference type="STRING" id="984487.A0A1E4SQQ5"/>
<dbReference type="PROSITE" id="PS00108">
    <property type="entry name" value="PROTEIN_KINASE_ST"/>
    <property type="match status" value="1"/>
</dbReference>
<dbReference type="GO" id="GO:0045324">
    <property type="term" value="P:late endosome to vacuole transport"/>
    <property type="evidence" value="ECO:0007669"/>
    <property type="project" value="InterPro"/>
</dbReference>
<dbReference type="EMBL" id="KV453909">
    <property type="protein sequence ID" value="ODV81831.1"/>
    <property type="molecule type" value="Genomic_DNA"/>
</dbReference>
<keyword evidence="13" id="KW-1185">Reference proteome</keyword>
<feature type="repeat" description="WD" evidence="10">
    <location>
        <begin position="1100"/>
        <end position="1141"/>
    </location>
</feature>
<keyword evidence="6" id="KW-0547">Nucleotide-binding</keyword>
<accession>A0A1E4SQQ5</accession>
<dbReference type="InterPro" id="IPR016024">
    <property type="entry name" value="ARM-type_fold"/>
</dbReference>
<keyword evidence="8" id="KW-0067">ATP-binding</keyword>
<evidence type="ECO:0000256" key="1">
    <source>
        <dbReference type="ARBA" id="ARBA00012513"/>
    </source>
</evidence>
<evidence type="ECO:0000256" key="5">
    <source>
        <dbReference type="ARBA" id="ARBA00022737"/>
    </source>
</evidence>
<reference evidence="13" key="1">
    <citation type="submission" date="2016-05" db="EMBL/GenBank/DDBJ databases">
        <title>Comparative genomics of biotechnologically important yeasts.</title>
        <authorList>
            <consortium name="DOE Joint Genome Institute"/>
            <person name="Riley R."/>
            <person name="Haridas S."/>
            <person name="Wolfe K.H."/>
            <person name="Lopes M.R."/>
            <person name="Hittinger C.T."/>
            <person name="Goker M."/>
            <person name="Salamov A."/>
            <person name="Wisecaver J."/>
            <person name="Long T.M."/>
            <person name="Aerts A.L."/>
            <person name="Barry K."/>
            <person name="Choi C."/>
            <person name="Clum A."/>
            <person name="Coughlan A.Y."/>
            <person name="Deshpande S."/>
            <person name="Douglass A.P."/>
            <person name="Hanson S.J."/>
            <person name="Klenk H.-P."/>
            <person name="Labutti K."/>
            <person name="Lapidus A."/>
            <person name="Lindquist E."/>
            <person name="Lipzen A."/>
            <person name="Meier-Kolthoff J.P."/>
            <person name="Ohm R.A."/>
            <person name="Otillar R.P."/>
            <person name="Pangilinan J."/>
            <person name="Peng Y."/>
            <person name="Rokas A."/>
            <person name="Rosa C.A."/>
            <person name="Scheuner C."/>
            <person name="Sibirny A.A."/>
            <person name="Slot J.C."/>
            <person name="Stielow J.B."/>
            <person name="Sun H."/>
            <person name="Kurtzman C.P."/>
            <person name="Blackwell M."/>
            <person name="Grigoriev I.V."/>
            <person name="Jeffries T.W."/>
        </authorList>
    </citation>
    <scope>NUCLEOTIDE SEQUENCE [LARGE SCALE GENOMIC DNA]</scope>
    <source>
        <strain evidence="13">NRRL Y-17324</strain>
    </source>
</reference>
<dbReference type="GO" id="GO:0005770">
    <property type="term" value="C:late endosome"/>
    <property type="evidence" value="ECO:0007669"/>
    <property type="project" value="TreeGrafter"/>
</dbReference>
<evidence type="ECO:0000256" key="10">
    <source>
        <dbReference type="PROSITE-ProRule" id="PRU00221"/>
    </source>
</evidence>
<dbReference type="InterPro" id="IPR008271">
    <property type="entry name" value="Ser/Thr_kinase_AS"/>
</dbReference>
<name>A0A1E4SQQ5_9ASCO</name>
<dbReference type="PANTHER" id="PTHR17583:SF0">
    <property type="entry name" value="PHOSPHOINOSITIDE 3-KINASE REGULATORY SUBUNIT 4"/>
    <property type="match status" value="1"/>
</dbReference>
<evidence type="ECO:0000256" key="9">
    <source>
        <dbReference type="PROSITE-ProRule" id="PRU00103"/>
    </source>
</evidence>
<dbReference type="InterPro" id="IPR036322">
    <property type="entry name" value="WD40_repeat_dom_sf"/>
</dbReference>
<keyword evidence="4" id="KW-0808">Transferase</keyword>
<dbReference type="OrthoDB" id="242910at2759"/>
<dbReference type="GO" id="GO:0005524">
    <property type="term" value="F:ATP binding"/>
    <property type="evidence" value="ECO:0007669"/>
    <property type="project" value="InterPro"/>
</dbReference>
<dbReference type="GO" id="GO:0034271">
    <property type="term" value="C:phosphatidylinositol 3-kinase complex, class III, type I"/>
    <property type="evidence" value="ECO:0007669"/>
    <property type="project" value="TreeGrafter"/>
</dbReference>
<proteinExistence type="predicted"/>
<keyword evidence="3 10" id="KW-0853">WD repeat</keyword>
<dbReference type="GO" id="GO:0006623">
    <property type="term" value="P:protein targeting to vacuole"/>
    <property type="evidence" value="ECO:0007669"/>
    <property type="project" value="TreeGrafter"/>
</dbReference>
<dbReference type="SMART" id="SM00220">
    <property type="entry name" value="S_TKc"/>
    <property type="match status" value="1"/>
</dbReference>
<dbReference type="InterPro" id="IPR045162">
    <property type="entry name" value="Vps15-like"/>
</dbReference>
<dbReference type="SMART" id="SM00320">
    <property type="entry name" value="WD40"/>
    <property type="match status" value="3"/>
</dbReference>
<evidence type="ECO:0000313" key="12">
    <source>
        <dbReference type="EMBL" id="ODV81831.1"/>
    </source>
</evidence>
<dbReference type="InterPro" id="IPR011989">
    <property type="entry name" value="ARM-like"/>
</dbReference>
<keyword evidence="2" id="KW-0723">Serine/threonine-protein kinase</keyword>
<dbReference type="Gene3D" id="2.130.10.10">
    <property type="entry name" value="YVTN repeat-like/Quinoprotein amine dehydrogenase"/>
    <property type="match status" value="1"/>
</dbReference>
<feature type="domain" description="Protein kinase" evidence="11">
    <location>
        <begin position="27"/>
        <end position="314"/>
    </location>
</feature>
<dbReference type="Pfam" id="PF00069">
    <property type="entry name" value="Pkinase"/>
    <property type="match status" value="1"/>
</dbReference>
<dbReference type="GO" id="GO:0034272">
    <property type="term" value="C:phosphatidylinositol 3-kinase complex, class III, type II"/>
    <property type="evidence" value="ECO:0007669"/>
    <property type="project" value="TreeGrafter"/>
</dbReference>
<dbReference type="InterPro" id="IPR015943">
    <property type="entry name" value="WD40/YVTN_repeat-like_dom_sf"/>
</dbReference>
<evidence type="ECO:0000256" key="6">
    <source>
        <dbReference type="ARBA" id="ARBA00022741"/>
    </source>
</evidence>
<protein>
    <recommendedName>
        <fullName evidence="1">non-specific serine/threonine protein kinase</fullName>
        <ecNumber evidence="1">2.7.11.1</ecNumber>
    </recommendedName>
</protein>
<dbReference type="PROSITE" id="PS50077">
    <property type="entry name" value="HEAT_REPEAT"/>
    <property type="match status" value="1"/>
</dbReference>
<dbReference type="PROSITE" id="PS50082">
    <property type="entry name" value="WD_REPEATS_2"/>
    <property type="match status" value="1"/>
</dbReference>
<dbReference type="GO" id="GO:0071561">
    <property type="term" value="C:nucleus-vacuole junction"/>
    <property type="evidence" value="ECO:0007669"/>
    <property type="project" value="TreeGrafter"/>
</dbReference>
<dbReference type="Pfam" id="PF00400">
    <property type="entry name" value="WD40"/>
    <property type="match status" value="1"/>
</dbReference>
<sequence length="1536" mass="174288">MGARLSLLAPSAPTVAISSYVDILQSFQYIDLLNNPRFLKTIRAIDNSNGNLVIIKILIKPSSTPGGLQLDQVIELLTKQASLLAQFNHVLPWHKLIETDRAGYLIRQMLKTNLYDRLSIRPFLEPIEKKFMVYQMLKIIEDCHRLGIHHGDLKLENFVVTSWNWLMLSDFASYTKPVYLPEDNPSQFSFYFDSSDRRVCYLAPERFYNSSKESRGQTINDDGQYAGKDGLTDQMDLFSLGCVIAELYLDGEPTFTLSQLFKFVKSEYKPDLSTIHDSEIRSLIEVLIQRNPNKRPSAEDLLHSLHQKCFPPFFYDFLYQFMSDLNDNSLYEIPLGNSSISINDLKIDKIYRSFDKIAEALGFEYEREEQDNDSAFVPIKLNLPGMPNNYHIKPFNFSEKLGQASLIILGVIFSLMRSTKQVSSKIKACELIVAFSERINDECKLDRSIPYLSSLLNEFIEDSYQASNNQNTSTLSSRVVCTALTSITTLLLSCTYITPINVLMFPEYLLPKLSSLMALNYPLKEKDTIKVTLASCLPYLASVSKKFWMMSKTFKSENHLGASTNEGNQQFLINQDSANLPSSGFTIPKSQLDADFENLTFTLLTDSNPVVKISLLNNVLPLCQFFGVDKTNDIILPHLITYLNDPNFHLRLVFLSSVLKIGQYVGVLSFEQYLLPLLIQTLRDLEQFVVLKVLEIFNEFVLNRLINPKTEFNALEIYKELLVNSINLLLHPNEWIRQAVMNLIISISDNLSAADRYCFLYPLIKGFLSYDLSTFTWDSLYPCITKPLSRQVYDLATTWSLNATPKSLFWQQKNFSTLSQLNSAKKSVVSFTKNMGNSVYLPRLNSEVVFPLSNGNKSSVPLSPEDKQWLIKLKSVGLEDRDLWKVFVLRDYIYHVCRNGHGKSNSTDLSGFSSLSNTQLVPRNVFFDVSYKSESLSAGSRTTESNVELLMNPDDSISLRDFDSGKGMSNLLILPNFARVKASIQTVEANVFGELEMSHDSNGNSSHIGHHNGTHDSNSHKVFSVNSSKIITVNLKHSYTGYNPFILNYLNNLEFEPSLNNFSEFGNLVGSEVKSKLSKESAEHWTPKGILVTQVKSTQAGGEIDGVNCVEVCPTSEFFISGSDSGLLKVWNTAKLEKIITVLNPSLTVDLKSSITSIRFLPNRFVFSVTTVDGITRLYRVDVIRNKAKKITKFSKLTIIRKFELDVDTDGYILKSDFLVNDKQSLMVGITSCSKIVGYDIIRLEKSFEVQNPLIHGLTTTFMFQEKNMWLLVGTSKGVLSLWDIRFHLLVKSWKVQLKQPDDTFRNTPFAIRKLIALPKSYQLGTQSEASYFAMIGGSGESDITVWEVPAFECKQVFSSQVETPYVKNYSLIEISNDTQDYTIDSILESLEIEFATNDPFENENTPDNKSFTAFKYMASQSHGYFLSSTWNQRLILWNLTSIADSVSVNCEYETKFISNTFKRQTLTLVNEMFEKKKEPVKSGYKKEAYGLEEVSSNQIDAVRTNQDMVTDLGILTRPFEMAVSVDRNGCINVYK</sequence>
<dbReference type="EC" id="2.7.11.1" evidence="1"/>
<keyword evidence="7" id="KW-0418">Kinase</keyword>
<evidence type="ECO:0000313" key="13">
    <source>
        <dbReference type="Proteomes" id="UP000094285"/>
    </source>
</evidence>
<feature type="repeat" description="HEAT" evidence="9">
    <location>
        <begin position="635"/>
        <end position="673"/>
    </location>
</feature>
<dbReference type="InterPro" id="IPR055231">
    <property type="entry name" value="2AA_helical"/>
</dbReference>